<dbReference type="AlphaFoldDB" id="A0A3S4KBB3"/>
<evidence type="ECO:0000313" key="1">
    <source>
        <dbReference type="EMBL" id="VEB00939.1"/>
    </source>
</evidence>
<accession>A0A3S4KBB3</accession>
<organism evidence="1 2">
    <name type="scientific">Klebsiella pneumoniae</name>
    <dbReference type="NCBI Taxonomy" id="573"/>
    <lineage>
        <taxon>Bacteria</taxon>
        <taxon>Pseudomonadati</taxon>
        <taxon>Pseudomonadota</taxon>
        <taxon>Gammaproteobacteria</taxon>
        <taxon>Enterobacterales</taxon>
        <taxon>Enterobacteriaceae</taxon>
        <taxon>Klebsiella/Raoultella group</taxon>
        <taxon>Klebsiella</taxon>
        <taxon>Klebsiella pneumoniae complex</taxon>
    </lineage>
</organism>
<evidence type="ECO:0000313" key="2">
    <source>
        <dbReference type="Proteomes" id="UP000282433"/>
    </source>
</evidence>
<proteinExistence type="predicted"/>
<dbReference type="Proteomes" id="UP000282433">
    <property type="component" value="Chromosome"/>
</dbReference>
<name>A0A3S4KBB3_KLEPN</name>
<sequence length="98" mass="11390">MGTRIITNDFVGDSGLGFDPLVRRGLQYLNFLAVPLIKPVETWPREAQRQRSLALLLFKLMGSNLRRRGRCWTPEFYSLSILHFSLYLIAQLSRRFSC</sequence>
<protein>
    <submittedName>
        <fullName evidence="1">Uncharacterized protein</fullName>
    </submittedName>
</protein>
<gene>
    <name evidence="1" type="ORF">NCTC13635_01676</name>
</gene>
<reference evidence="1 2" key="1">
    <citation type="submission" date="2018-12" db="EMBL/GenBank/DDBJ databases">
        <authorList>
            <consortium name="Pathogen Informatics"/>
        </authorList>
    </citation>
    <scope>NUCLEOTIDE SEQUENCE [LARGE SCALE GENOMIC DNA]</scope>
    <source>
        <strain evidence="1 2">NCTC13635</strain>
    </source>
</reference>
<dbReference type="EMBL" id="LR134162">
    <property type="protein sequence ID" value="VEB00939.1"/>
    <property type="molecule type" value="Genomic_DNA"/>
</dbReference>